<dbReference type="EMBL" id="JAAIUW010000010">
    <property type="protein sequence ID" value="KAF7812363.1"/>
    <property type="molecule type" value="Genomic_DNA"/>
</dbReference>
<accession>A0A834SXD3</accession>
<gene>
    <name evidence="1" type="ORF">G2W53_033339</name>
</gene>
<name>A0A834SXD3_9FABA</name>
<proteinExistence type="predicted"/>
<dbReference type="AlphaFoldDB" id="A0A834SXD3"/>
<organism evidence="1 2">
    <name type="scientific">Senna tora</name>
    <dbReference type="NCBI Taxonomy" id="362788"/>
    <lineage>
        <taxon>Eukaryota</taxon>
        <taxon>Viridiplantae</taxon>
        <taxon>Streptophyta</taxon>
        <taxon>Embryophyta</taxon>
        <taxon>Tracheophyta</taxon>
        <taxon>Spermatophyta</taxon>
        <taxon>Magnoliopsida</taxon>
        <taxon>eudicotyledons</taxon>
        <taxon>Gunneridae</taxon>
        <taxon>Pentapetalae</taxon>
        <taxon>rosids</taxon>
        <taxon>fabids</taxon>
        <taxon>Fabales</taxon>
        <taxon>Fabaceae</taxon>
        <taxon>Caesalpinioideae</taxon>
        <taxon>Cassia clade</taxon>
        <taxon>Senna</taxon>
    </lineage>
</organism>
<protein>
    <submittedName>
        <fullName evidence="1">Uncharacterized protein</fullName>
    </submittedName>
</protein>
<comment type="caution">
    <text evidence="1">The sequence shown here is derived from an EMBL/GenBank/DDBJ whole genome shotgun (WGS) entry which is preliminary data.</text>
</comment>
<sequence length="50" mass="5973">MARGFHHILECDLIHLSNFFNQLEAFEIFTKQKNFVSNFLRNFEVVLKGE</sequence>
<keyword evidence="2" id="KW-1185">Reference proteome</keyword>
<dbReference type="Proteomes" id="UP000634136">
    <property type="component" value="Unassembled WGS sequence"/>
</dbReference>
<evidence type="ECO:0000313" key="2">
    <source>
        <dbReference type="Proteomes" id="UP000634136"/>
    </source>
</evidence>
<evidence type="ECO:0000313" key="1">
    <source>
        <dbReference type="EMBL" id="KAF7812363.1"/>
    </source>
</evidence>
<reference evidence="1" key="1">
    <citation type="submission" date="2020-09" db="EMBL/GenBank/DDBJ databases">
        <title>Genome-Enabled Discovery of Anthraquinone Biosynthesis in Senna tora.</title>
        <authorList>
            <person name="Kang S.-H."/>
            <person name="Pandey R.P."/>
            <person name="Lee C.-M."/>
            <person name="Sim J.-S."/>
            <person name="Jeong J.-T."/>
            <person name="Choi B.-S."/>
            <person name="Jung M."/>
            <person name="Ginzburg D."/>
            <person name="Zhao K."/>
            <person name="Won S.Y."/>
            <person name="Oh T.-J."/>
            <person name="Yu Y."/>
            <person name="Kim N.-H."/>
            <person name="Lee O.R."/>
            <person name="Lee T.-H."/>
            <person name="Bashyal P."/>
            <person name="Kim T.-S."/>
            <person name="Lee W.-H."/>
            <person name="Kawkins C."/>
            <person name="Kim C.-K."/>
            <person name="Kim J.S."/>
            <person name="Ahn B.O."/>
            <person name="Rhee S.Y."/>
            <person name="Sohng J.K."/>
        </authorList>
    </citation>
    <scope>NUCLEOTIDE SEQUENCE</scope>
    <source>
        <tissue evidence="1">Leaf</tissue>
    </source>
</reference>